<organism evidence="3 4">
    <name type="scientific">Cytospora schulzeri</name>
    <dbReference type="NCBI Taxonomy" id="448051"/>
    <lineage>
        <taxon>Eukaryota</taxon>
        <taxon>Fungi</taxon>
        <taxon>Dikarya</taxon>
        <taxon>Ascomycota</taxon>
        <taxon>Pezizomycotina</taxon>
        <taxon>Sordariomycetes</taxon>
        <taxon>Sordariomycetidae</taxon>
        <taxon>Diaporthales</taxon>
        <taxon>Cytosporaceae</taxon>
        <taxon>Cytospora</taxon>
    </lineage>
</organism>
<accession>A0A423X954</accession>
<evidence type="ECO:0000313" key="4">
    <source>
        <dbReference type="Proteomes" id="UP000283895"/>
    </source>
</evidence>
<sequence>MSSSHSLFNFSHMFAANDIEDRPSSSRPVSHHSSDCSTSHSGRSDGFDRSSSTNDDSSWSRESSPAFEIIMDPDLSYRKEAGWQSQEASGALSVAPSPNHNAASQPQVLPSSSEVASYEDSNMDDELWNELMGLSDTEMTEPQTGNAASALDSGNTGLDDDEEDEMLAKLTASLDKELEEEEMLAKMTASLDKELEEMKGAQQSTAEMEAAESARSKALLEEQLRVAAEKAALARQFDYLHESPRSKSKKKSKAAAIRRVIRRPSLTPRLNGVDKGLEFKRWRRATTRIAWRKAAREQRAPEPIAAIPGTIVEIPENNADEQTPSAAGTSTQSTQELPRLYHQANRIDWRPLWDRVTLTTNLDTQTCLQSLGLDPVRGDELSNKLKEYLRVPGNSVSLSRQDIYSNRGKQIITKLAHNLLCDQLWGQTYFNQPHVGSGYSNVRFEIDSTWILIEFSKLLYQIVKLEERRTKSRLRSQQKKDAKNAVKHPVARGFVSAPVDHGNAPPCDLRQKAVSQPAPAQHQAASTFVPSMDLLAALHLAFLERLTHSESVCLRKSLPSIKSQAPLLLGLLATVTHHPAAFIKLLCPCQSPRLSSTRRFTDSKKRLCLKQLCIIQSLRLVKLLRRCKSPASNKSRVL</sequence>
<dbReference type="AlphaFoldDB" id="A0A423X954"/>
<feature type="coiled-coil region" evidence="1">
    <location>
        <begin position="184"/>
        <end position="211"/>
    </location>
</feature>
<keyword evidence="4" id="KW-1185">Reference proteome</keyword>
<proteinExistence type="predicted"/>
<dbReference type="EMBL" id="LKEA01000001">
    <property type="protein sequence ID" value="ROW12210.1"/>
    <property type="molecule type" value="Genomic_DNA"/>
</dbReference>
<dbReference type="OrthoDB" id="5244322at2759"/>
<dbReference type="Proteomes" id="UP000283895">
    <property type="component" value="Unassembled WGS sequence"/>
</dbReference>
<protein>
    <submittedName>
        <fullName evidence="3">Uncharacterized protein</fullName>
    </submittedName>
</protein>
<keyword evidence="1" id="KW-0175">Coiled coil</keyword>
<feature type="region of interest" description="Disordered" evidence="2">
    <location>
        <begin position="78"/>
        <end position="165"/>
    </location>
</feature>
<evidence type="ECO:0000313" key="3">
    <source>
        <dbReference type="EMBL" id="ROW12210.1"/>
    </source>
</evidence>
<evidence type="ECO:0000256" key="2">
    <source>
        <dbReference type="SAM" id="MobiDB-lite"/>
    </source>
</evidence>
<evidence type="ECO:0000256" key="1">
    <source>
        <dbReference type="SAM" id="Coils"/>
    </source>
</evidence>
<feature type="compositionally biased region" description="Polar residues" evidence="2">
    <location>
        <begin position="96"/>
        <end position="115"/>
    </location>
</feature>
<name>A0A423X954_9PEZI</name>
<dbReference type="STRING" id="356882.A0A423X954"/>
<feature type="compositionally biased region" description="Polar residues" evidence="2">
    <location>
        <begin position="140"/>
        <end position="156"/>
    </location>
</feature>
<reference evidence="3 4" key="1">
    <citation type="submission" date="2015-09" db="EMBL/GenBank/DDBJ databases">
        <title>Host preference determinants of Valsa canker pathogens revealed by comparative genomics.</title>
        <authorList>
            <person name="Yin Z."/>
            <person name="Huang L."/>
        </authorList>
    </citation>
    <scope>NUCLEOTIDE SEQUENCE [LARGE SCALE GENOMIC DNA]</scope>
    <source>
        <strain evidence="3 4">03-1</strain>
    </source>
</reference>
<comment type="caution">
    <text evidence="3">The sequence shown here is derived from an EMBL/GenBank/DDBJ whole genome shotgun (WGS) entry which is preliminary data.</text>
</comment>
<gene>
    <name evidence="3" type="ORF">VMCG_00591</name>
</gene>
<feature type="region of interest" description="Disordered" evidence="2">
    <location>
        <begin position="19"/>
        <end position="66"/>
    </location>
</feature>
<feature type="compositionally biased region" description="Low complexity" evidence="2">
    <location>
        <begin position="49"/>
        <end position="64"/>
    </location>
</feature>